<evidence type="ECO:0000256" key="3">
    <source>
        <dbReference type="ARBA" id="ARBA00022989"/>
    </source>
</evidence>
<dbReference type="AlphaFoldDB" id="A0A9P6E2L0"/>
<dbReference type="GO" id="GO:0016020">
    <property type="term" value="C:membrane"/>
    <property type="evidence" value="ECO:0007669"/>
    <property type="project" value="InterPro"/>
</dbReference>
<dbReference type="GO" id="GO:0012505">
    <property type="term" value="C:endomembrane system"/>
    <property type="evidence" value="ECO:0007669"/>
    <property type="project" value="UniProtKB-SubCell"/>
</dbReference>
<evidence type="ECO:0000256" key="4">
    <source>
        <dbReference type="ARBA" id="ARBA00023136"/>
    </source>
</evidence>
<accession>A0A9P6E2L0</accession>
<keyword evidence="8" id="KW-1185">Reference proteome</keyword>
<dbReference type="Proteomes" id="UP000886523">
    <property type="component" value="Unassembled WGS sequence"/>
</dbReference>
<feature type="transmembrane region" description="Helical" evidence="6">
    <location>
        <begin position="200"/>
        <end position="217"/>
    </location>
</feature>
<feature type="compositionally biased region" description="Low complexity" evidence="5">
    <location>
        <begin position="228"/>
        <end position="240"/>
    </location>
</feature>
<keyword evidence="3 6" id="KW-1133">Transmembrane helix</keyword>
<evidence type="ECO:0000256" key="5">
    <source>
        <dbReference type="SAM" id="MobiDB-lite"/>
    </source>
</evidence>
<dbReference type="EMBL" id="MU128909">
    <property type="protein sequence ID" value="KAF9521183.1"/>
    <property type="molecule type" value="Genomic_DNA"/>
</dbReference>
<evidence type="ECO:0000256" key="2">
    <source>
        <dbReference type="ARBA" id="ARBA00022692"/>
    </source>
</evidence>
<evidence type="ECO:0000313" key="8">
    <source>
        <dbReference type="Proteomes" id="UP000886523"/>
    </source>
</evidence>
<keyword evidence="2 6" id="KW-0812">Transmembrane</keyword>
<proteinExistence type="predicted"/>
<feature type="transmembrane region" description="Helical" evidence="6">
    <location>
        <begin position="132"/>
        <end position="149"/>
    </location>
</feature>
<evidence type="ECO:0000313" key="7">
    <source>
        <dbReference type="EMBL" id="KAF9521183.1"/>
    </source>
</evidence>
<feature type="transmembrane region" description="Helical" evidence="6">
    <location>
        <begin position="81"/>
        <end position="101"/>
    </location>
</feature>
<evidence type="ECO:0008006" key="9">
    <source>
        <dbReference type="Google" id="ProtNLM"/>
    </source>
</evidence>
<comment type="subcellular location">
    <subcellularLocation>
        <location evidence="1">Endomembrane system</location>
        <topology evidence="1">Multi-pass membrane protein</topology>
    </subcellularLocation>
</comment>
<organism evidence="7 8">
    <name type="scientific">Hydnum rufescens UP504</name>
    <dbReference type="NCBI Taxonomy" id="1448309"/>
    <lineage>
        <taxon>Eukaryota</taxon>
        <taxon>Fungi</taxon>
        <taxon>Dikarya</taxon>
        <taxon>Basidiomycota</taxon>
        <taxon>Agaricomycotina</taxon>
        <taxon>Agaricomycetes</taxon>
        <taxon>Cantharellales</taxon>
        <taxon>Hydnaceae</taxon>
        <taxon>Hydnum</taxon>
    </lineage>
</organism>
<evidence type="ECO:0000256" key="6">
    <source>
        <dbReference type="SAM" id="Phobius"/>
    </source>
</evidence>
<dbReference type="OrthoDB" id="1898221at2759"/>
<keyword evidence="4 6" id="KW-0472">Membrane</keyword>
<name>A0A9P6E2L0_9AGAM</name>
<sequence>MPTTVLRIARVIAHAAALTCMAYGYLSLPSLPNDKRIRQQTGGHWQFLTLQGLAVAFITVFLSLLVDLFPGANLVISVKRTVLMGSLALSSVVSTIYWSLIALAPNLILRPIDTDPTQQVPRLGYLPLDVDLALHAAPAVALLLEFFLLERKYSAFDVTRVAPFLLFTYSTSYCIWIEYTSTMNKTFPYPFLNTSLLNRLAIYISATLFAYISFRILNALRIHSTGHGSAPKPSSSSSARQGRRSPH</sequence>
<feature type="transmembrane region" description="Helical" evidence="6">
    <location>
        <begin position="48"/>
        <end position="69"/>
    </location>
</feature>
<comment type="caution">
    <text evidence="7">The sequence shown here is derived from an EMBL/GenBank/DDBJ whole genome shotgun (WGS) entry which is preliminary data.</text>
</comment>
<gene>
    <name evidence="7" type="ORF">BS47DRAFT_18165</name>
</gene>
<protein>
    <recommendedName>
        <fullName evidence="9">FAR-17a/AIG1-like protein</fullName>
    </recommendedName>
</protein>
<feature type="transmembrane region" description="Helical" evidence="6">
    <location>
        <begin position="7"/>
        <end position="28"/>
    </location>
</feature>
<feature type="transmembrane region" description="Helical" evidence="6">
    <location>
        <begin position="161"/>
        <end position="180"/>
    </location>
</feature>
<evidence type="ECO:0000256" key="1">
    <source>
        <dbReference type="ARBA" id="ARBA00004127"/>
    </source>
</evidence>
<dbReference type="PANTHER" id="PTHR10989">
    <property type="entry name" value="ANDROGEN-INDUCED PROTEIN 1-RELATED"/>
    <property type="match status" value="1"/>
</dbReference>
<dbReference type="InterPro" id="IPR006838">
    <property type="entry name" value="ADTRP_AIG1"/>
</dbReference>
<feature type="region of interest" description="Disordered" evidence="5">
    <location>
        <begin position="226"/>
        <end position="247"/>
    </location>
</feature>
<dbReference type="Pfam" id="PF04750">
    <property type="entry name" value="Far-17a_AIG1"/>
    <property type="match status" value="1"/>
</dbReference>
<reference evidence="7" key="1">
    <citation type="journal article" date="2020" name="Nat. Commun.">
        <title>Large-scale genome sequencing of mycorrhizal fungi provides insights into the early evolution of symbiotic traits.</title>
        <authorList>
            <person name="Miyauchi S."/>
            <person name="Kiss E."/>
            <person name="Kuo A."/>
            <person name="Drula E."/>
            <person name="Kohler A."/>
            <person name="Sanchez-Garcia M."/>
            <person name="Morin E."/>
            <person name="Andreopoulos B."/>
            <person name="Barry K.W."/>
            <person name="Bonito G."/>
            <person name="Buee M."/>
            <person name="Carver A."/>
            <person name="Chen C."/>
            <person name="Cichocki N."/>
            <person name="Clum A."/>
            <person name="Culley D."/>
            <person name="Crous P.W."/>
            <person name="Fauchery L."/>
            <person name="Girlanda M."/>
            <person name="Hayes R.D."/>
            <person name="Keri Z."/>
            <person name="LaButti K."/>
            <person name="Lipzen A."/>
            <person name="Lombard V."/>
            <person name="Magnuson J."/>
            <person name="Maillard F."/>
            <person name="Murat C."/>
            <person name="Nolan M."/>
            <person name="Ohm R.A."/>
            <person name="Pangilinan J."/>
            <person name="Pereira M.F."/>
            <person name="Perotto S."/>
            <person name="Peter M."/>
            <person name="Pfister S."/>
            <person name="Riley R."/>
            <person name="Sitrit Y."/>
            <person name="Stielow J.B."/>
            <person name="Szollosi G."/>
            <person name="Zifcakova L."/>
            <person name="Stursova M."/>
            <person name="Spatafora J.W."/>
            <person name="Tedersoo L."/>
            <person name="Vaario L.M."/>
            <person name="Yamada A."/>
            <person name="Yan M."/>
            <person name="Wang P."/>
            <person name="Xu J."/>
            <person name="Bruns T."/>
            <person name="Baldrian P."/>
            <person name="Vilgalys R."/>
            <person name="Dunand C."/>
            <person name="Henrissat B."/>
            <person name="Grigoriev I.V."/>
            <person name="Hibbett D."/>
            <person name="Nagy L.G."/>
            <person name="Martin F.M."/>
        </authorList>
    </citation>
    <scope>NUCLEOTIDE SEQUENCE</scope>
    <source>
        <strain evidence="7">UP504</strain>
    </source>
</reference>
<dbReference type="PANTHER" id="PTHR10989:SF16">
    <property type="entry name" value="AT02829P-RELATED"/>
    <property type="match status" value="1"/>
</dbReference>